<feature type="signal peptide" evidence="13">
    <location>
        <begin position="1"/>
        <end position="23"/>
    </location>
</feature>
<keyword evidence="16" id="KW-1185">Reference proteome</keyword>
<feature type="domain" description="RING-type" evidence="14">
    <location>
        <begin position="111"/>
        <end position="152"/>
    </location>
</feature>
<evidence type="ECO:0000256" key="6">
    <source>
        <dbReference type="ARBA" id="ARBA00022723"/>
    </source>
</evidence>
<evidence type="ECO:0000256" key="10">
    <source>
        <dbReference type="ARBA" id="ARBA00022989"/>
    </source>
</evidence>
<evidence type="ECO:0000256" key="8">
    <source>
        <dbReference type="ARBA" id="ARBA00022786"/>
    </source>
</evidence>
<evidence type="ECO:0000256" key="12">
    <source>
        <dbReference type="PROSITE-ProRule" id="PRU00175"/>
    </source>
</evidence>
<dbReference type="CDD" id="cd16454">
    <property type="entry name" value="RING-H2_PA-TM-RING"/>
    <property type="match status" value="1"/>
</dbReference>
<keyword evidence="5" id="KW-0812">Transmembrane</keyword>
<evidence type="ECO:0000256" key="9">
    <source>
        <dbReference type="ARBA" id="ARBA00022833"/>
    </source>
</evidence>
<comment type="caution">
    <text evidence="15">The sequence shown here is derived from an EMBL/GenBank/DDBJ whole genome shotgun (WGS) entry which is preliminary data.</text>
</comment>
<evidence type="ECO:0000256" key="13">
    <source>
        <dbReference type="SAM" id="SignalP"/>
    </source>
</evidence>
<dbReference type="GO" id="GO:0006511">
    <property type="term" value="P:ubiquitin-dependent protein catabolic process"/>
    <property type="evidence" value="ECO:0007669"/>
    <property type="project" value="TreeGrafter"/>
</dbReference>
<dbReference type="GO" id="GO:0016020">
    <property type="term" value="C:membrane"/>
    <property type="evidence" value="ECO:0007669"/>
    <property type="project" value="UniProtKB-SubCell"/>
</dbReference>
<evidence type="ECO:0000256" key="7">
    <source>
        <dbReference type="ARBA" id="ARBA00022771"/>
    </source>
</evidence>
<dbReference type="PANTHER" id="PTHR45977:SF4">
    <property type="entry name" value="RING-TYPE DOMAIN-CONTAINING PROTEIN"/>
    <property type="match status" value="1"/>
</dbReference>
<dbReference type="GO" id="GO:0008270">
    <property type="term" value="F:zinc ion binding"/>
    <property type="evidence" value="ECO:0007669"/>
    <property type="project" value="UniProtKB-KW"/>
</dbReference>
<dbReference type="SMART" id="SM00184">
    <property type="entry name" value="RING"/>
    <property type="match status" value="1"/>
</dbReference>
<dbReference type="AlphaFoldDB" id="A0A2P4YYP0"/>
<comment type="subcellular location">
    <subcellularLocation>
        <location evidence="2">Membrane</location>
        <topology evidence="2">Multi-pass membrane protein</topology>
    </subcellularLocation>
</comment>
<evidence type="ECO:0000256" key="2">
    <source>
        <dbReference type="ARBA" id="ARBA00004141"/>
    </source>
</evidence>
<dbReference type="EMBL" id="JIBK01000008">
    <property type="protein sequence ID" value="POM82920.1"/>
    <property type="molecule type" value="Genomic_DNA"/>
</dbReference>
<evidence type="ECO:0000256" key="11">
    <source>
        <dbReference type="ARBA" id="ARBA00023136"/>
    </source>
</evidence>
<evidence type="ECO:0000256" key="5">
    <source>
        <dbReference type="ARBA" id="ARBA00022692"/>
    </source>
</evidence>
<dbReference type="GO" id="GO:0016567">
    <property type="term" value="P:protein ubiquitination"/>
    <property type="evidence" value="ECO:0007669"/>
    <property type="project" value="TreeGrafter"/>
</dbReference>
<protein>
    <recommendedName>
        <fullName evidence="3">RING-type E3 ubiquitin transferase</fullName>
        <ecNumber evidence="3">2.3.2.27</ecNumber>
    </recommendedName>
</protein>
<dbReference type="Proteomes" id="UP000236928">
    <property type="component" value="Unassembled WGS sequence"/>
</dbReference>
<proteinExistence type="predicted"/>
<reference evidence="15 16" key="1">
    <citation type="submission" date="2014-04" db="EMBL/GenBank/DDBJ databases">
        <title>Comparative Genomics of Cryptosporidium Species.</title>
        <authorList>
            <person name="Silva J.C."/>
            <person name="Su Q."/>
            <person name="Chalmers R."/>
            <person name="Chibucos M.C."/>
            <person name="Elwin K."/>
            <person name="Godinez A."/>
            <person name="Guo F."/>
            <person name="Huynh K."/>
            <person name="Orvis J."/>
            <person name="Ott S."/>
            <person name="Sadzewicz L."/>
            <person name="Sengamalay N."/>
            <person name="Shetty A."/>
            <person name="Sun M."/>
            <person name="Tallon L."/>
            <person name="Xiao L."/>
            <person name="Zhang H."/>
            <person name="Fraser C.M."/>
            <person name="Zhu G."/>
            <person name="Kissinger J."/>
            <person name="Widmer G."/>
        </authorList>
    </citation>
    <scope>NUCLEOTIDE SEQUENCE [LARGE SCALE GENOMIC DNA]</scope>
    <source>
        <strain evidence="15 16">UKMEL1</strain>
    </source>
</reference>
<organism evidence="15 16">
    <name type="scientific">Cryptosporidium meleagridis</name>
    <dbReference type="NCBI Taxonomy" id="93969"/>
    <lineage>
        <taxon>Eukaryota</taxon>
        <taxon>Sar</taxon>
        <taxon>Alveolata</taxon>
        <taxon>Apicomplexa</taxon>
        <taxon>Conoidasida</taxon>
        <taxon>Coccidia</taxon>
        <taxon>Eucoccidiorida</taxon>
        <taxon>Eimeriorina</taxon>
        <taxon>Cryptosporidiidae</taxon>
        <taxon>Cryptosporidium</taxon>
    </lineage>
</organism>
<dbReference type="SUPFAM" id="SSF57850">
    <property type="entry name" value="RING/U-box"/>
    <property type="match status" value="1"/>
</dbReference>
<keyword evidence="7 12" id="KW-0863">Zinc-finger</keyword>
<evidence type="ECO:0000256" key="1">
    <source>
        <dbReference type="ARBA" id="ARBA00000900"/>
    </source>
</evidence>
<dbReference type="EC" id="2.3.2.27" evidence="3"/>
<dbReference type="GO" id="GO:0061630">
    <property type="term" value="F:ubiquitin protein ligase activity"/>
    <property type="evidence" value="ECO:0007669"/>
    <property type="project" value="UniProtKB-EC"/>
</dbReference>
<name>A0A2P4YYP0_9CRYT</name>
<evidence type="ECO:0000259" key="14">
    <source>
        <dbReference type="PROSITE" id="PS50089"/>
    </source>
</evidence>
<keyword evidence="13" id="KW-0732">Signal</keyword>
<keyword evidence="4" id="KW-0808">Transferase</keyword>
<sequence>MLIAFSVCLLATIIFCNLALIFCKRIPCEFERNRDVVRHRNSFSIRISDRNSIVSQAISNEELSKIAPVKKYSSLSNKHYRREYNIYNKSSSLSGYLSSGSTHKSKNNYSCVICLNNICDEDLVRKLPCKHIYHFNCIDEWVKIKSNCPLCNINLTSIYNQNIRDRELMHSPNRIQNYEELEFSEIYNSSNLLNDKLLVSKLDVLINN</sequence>
<keyword evidence="9" id="KW-0862">Zinc</keyword>
<keyword evidence="6" id="KW-0479">Metal-binding</keyword>
<comment type="catalytic activity">
    <reaction evidence="1">
        <text>S-ubiquitinyl-[E2 ubiquitin-conjugating enzyme]-L-cysteine + [acceptor protein]-L-lysine = [E2 ubiquitin-conjugating enzyme]-L-cysteine + N(6)-ubiquitinyl-[acceptor protein]-L-lysine.</text>
        <dbReference type="EC" id="2.3.2.27"/>
    </reaction>
</comment>
<dbReference type="InterPro" id="IPR013083">
    <property type="entry name" value="Znf_RING/FYVE/PHD"/>
</dbReference>
<evidence type="ECO:0000313" key="15">
    <source>
        <dbReference type="EMBL" id="POM82920.1"/>
    </source>
</evidence>
<dbReference type="Gene3D" id="3.30.40.10">
    <property type="entry name" value="Zinc/RING finger domain, C3HC4 (zinc finger)"/>
    <property type="match status" value="1"/>
</dbReference>
<gene>
    <name evidence="15" type="ORF">CmeUKMEL1_04805</name>
</gene>
<dbReference type="VEuPathDB" id="CryptoDB:CmeUKMEL1_04805"/>
<feature type="chain" id="PRO_5015132051" description="RING-type E3 ubiquitin transferase" evidence="13">
    <location>
        <begin position="24"/>
        <end position="208"/>
    </location>
</feature>
<keyword evidence="8" id="KW-0833">Ubl conjugation pathway</keyword>
<dbReference type="Pfam" id="PF13639">
    <property type="entry name" value="zf-RING_2"/>
    <property type="match status" value="1"/>
</dbReference>
<evidence type="ECO:0000256" key="4">
    <source>
        <dbReference type="ARBA" id="ARBA00022679"/>
    </source>
</evidence>
<keyword evidence="10" id="KW-1133">Transmembrane helix</keyword>
<dbReference type="InterPro" id="IPR001841">
    <property type="entry name" value="Znf_RING"/>
</dbReference>
<dbReference type="PROSITE" id="PS50089">
    <property type="entry name" value="ZF_RING_2"/>
    <property type="match status" value="1"/>
</dbReference>
<evidence type="ECO:0000313" key="16">
    <source>
        <dbReference type="Proteomes" id="UP000236928"/>
    </source>
</evidence>
<dbReference type="PANTHER" id="PTHR45977">
    <property type="entry name" value="TARGET OF ERK KINASE MPK-1"/>
    <property type="match status" value="1"/>
</dbReference>
<dbReference type="OrthoDB" id="1302410at2759"/>
<accession>A0A2P4YYP0</accession>
<keyword evidence="11" id="KW-0472">Membrane</keyword>
<evidence type="ECO:0000256" key="3">
    <source>
        <dbReference type="ARBA" id="ARBA00012483"/>
    </source>
</evidence>